<dbReference type="Pfam" id="PF01709">
    <property type="entry name" value="Transcrip_reg"/>
    <property type="match status" value="1"/>
</dbReference>
<evidence type="ECO:0000313" key="5">
    <source>
        <dbReference type="EMBL" id="KAF8448038.1"/>
    </source>
</evidence>
<reference evidence="5" key="1">
    <citation type="submission" date="2019-10" db="EMBL/GenBank/DDBJ databases">
        <authorList>
            <consortium name="DOE Joint Genome Institute"/>
            <person name="Kuo A."/>
            <person name="Miyauchi S."/>
            <person name="Kiss E."/>
            <person name="Drula E."/>
            <person name="Kohler A."/>
            <person name="Sanchez-Garcia M."/>
            <person name="Andreopoulos B."/>
            <person name="Barry K.W."/>
            <person name="Bonito G."/>
            <person name="Buee M."/>
            <person name="Carver A."/>
            <person name="Chen C."/>
            <person name="Cichocki N."/>
            <person name="Clum A."/>
            <person name="Culley D."/>
            <person name="Crous P.W."/>
            <person name="Fauchery L."/>
            <person name="Girlanda M."/>
            <person name="Hayes R."/>
            <person name="Keri Z."/>
            <person name="LaButti K."/>
            <person name="Lipzen A."/>
            <person name="Lombard V."/>
            <person name="Magnuson J."/>
            <person name="Maillard F."/>
            <person name="Morin E."/>
            <person name="Murat C."/>
            <person name="Nolan M."/>
            <person name="Ohm R."/>
            <person name="Pangilinan J."/>
            <person name="Pereira M."/>
            <person name="Perotto S."/>
            <person name="Peter M."/>
            <person name="Riley R."/>
            <person name="Sitrit Y."/>
            <person name="Stielow B."/>
            <person name="Szollosi G."/>
            <person name="Zifcakova L."/>
            <person name="Stursova M."/>
            <person name="Spatafora J.W."/>
            <person name="Tedersoo L."/>
            <person name="Vaario L.-M."/>
            <person name="Yamada A."/>
            <person name="Yan M."/>
            <person name="Wang P."/>
            <person name="Xu J."/>
            <person name="Bruns T."/>
            <person name="Baldrian P."/>
            <person name="Vilgalys R."/>
            <person name="Henrissat B."/>
            <person name="Grigoriev I.V."/>
            <person name="Hibbett D."/>
            <person name="Nagy L.G."/>
            <person name="Martin F.M."/>
        </authorList>
    </citation>
    <scope>NUCLEOTIDE SEQUENCE</scope>
    <source>
        <strain evidence="5">BED1</strain>
    </source>
</reference>
<sequence>MSFSKVLRLVPKTQRPISLSLRSFSVTSTSFAGHSKWSKIKHRKGMEDAKKSKIYGKAAREVVSAAKAGGSTNPEENNLLAVVIRRARDAGVPKENIENALGRAERAKGPGQAMLFEAIYDGTTGILVECRSDNVNRTVKQVKDLLAHYRARPAPVKFMFQQRGYVKVCIGDDMEVLLDQVMNVCPIDFAEWNEASSGQRGVELVCPPDDLRRVMNVIVDFASTSPLCEVLASDVNWAPLEPQEAGVDTEEMNRLENLIEALEENDDVERVYTTLEPNHLIADIS</sequence>
<gene>
    <name evidence="5" type="ORF">L210DRAFT_3441756</name>
</gene>
<comment type="subcellular location">
    <subcellularLocation>
        <location evidence="1">Mitochondrion</location>
    </subcellularLocation>
</comment>
<evidence type="ECO:0000256" key="2">
    <source>
        <dbReference type="ARBA" id="ARBA00008724"/>
    </source>
</evidence>
<name>A0AAD4C5E4_BOLED</name>
<evidence type="ECO:0000313" key="6">
    <source>
        <dbReference type="Proteomes" id="UP001194468"/>
    </source>
</evidence>
<protein>
    <submittedName>
        <fullName evidence="5">Transcriptional regulator TACO1-like protein</fullName>
    </submittedName>
</protein>
<comment type="similarity">
    <text evidence="2">Belongs to the TACO1 family.</text>
</comment>
<feature type="domain" description="TACO1/YebC-like second and third" evidence="3">
    <location>
        <begin position="113"/>
        <end position="274"/>
    </location>
</feature>
<dbReference type="SUPFAM" id="SSF75625">
    <property type="entry name" value="YebC-like"/>
    <property type="match status" value="1"/>
</dbReference>
<dbReference type="Gene3D" id="1.10.10.200">
    <property type="match status" value="1"/>
</dbReference>
<evidence type="ECO:0000259" key="3">
    <source>
        <dbReference type="Pfam" id="PF01709"/>
    </source>
</evidence>
<dbReference type="EMBL" id="WHUW01000004">
    <property type="protein sequence ID" value="KAF8448038.1"/>
    <property type="molecule type" value="Genomic_DNA"/>
</dbReference>
<dbReference type="InterPro" id="IPR026564">
    <property type="entry name" value="Transcrip_reg_TACO1-like_dom3"/>
</dbReference>
<evidence type="ECO:0000256" key="1">
    <source>
        <dbReference type="ARBA" id="ARBA00004173"/>
    </source>
</evidence>
<dbReference type="Pfam" id="PF20772">
    <property type="entry name" value="TACO1_YebC_N"/>
    <property type="match status" value="1"/>
</dbReference>
<evidence type="ECO:0000259" key="4">
    <source>
        <dbReference type="Pfam" id="PF20772"/>
    </source>
</evidence>
<dbReference type="GO" id="GO:0005739">
    <property type="term" value="C:mitochondrion"/>
    <property type="evidence" value="ECO:0007669"/>
    <property type="project" value="UniProtKB-SubCell"/>
</dbReference>
<dbReference type="InterPro" id="IPR029072">
    <property type="entry name" value="YebC-like"/>
</dbReference>
<proteinExistence type="inferred from homology"/>
<dbReference type="InterPro" id="IPR049083">
    <property type="entry name" value="TACO1_YebC_N"/>
</dbReference>
<dbReference type="InterPro" id="IPR002876">
    <property type="entry name" value="Transcrip_reg_TACO1-like"/>
</dbReference>
<dbReference type="Proteomes" id="UP001194468">
    <property type="component" value="Unassembled WGS sequence"/>
</dbReference>
<dbReference type="PANTHER" id="PTHR12532:SF0">
    <property type="entry name" value="TRANSLATIONAL ACTIVATOR OF CYTOCHROME C OXIDASE 1"/>
    <property type="match status" value="1"/>
</dbReference>
<dbReference type="PANTHER" id="PTHR12532">
    <property type="entry name" value="TRANSLATIONAL ACTIVATOR OF CYTOCHROME C OXIDASE 1"/>
    <property type="match status" value="1"/>
</dbReference>
<dbReference type="InterPro" id="IPR048300">
    <property type="entry name" value="TACO1_YebC-like_2nd/3rd_dom"/>
</dbReference>
<organism evidence="5 6">
    <name type="scientific">Boletus edulis BED1</name>
    <dbReference type="NCBI Taxonomy" id="1328754"/>
    <lineage>
        <taxon>Eukaryota</taxon>
        <taxon>Fungi</taxon>
        <taxon>Dikarya</taxon>
        <taxon>Basidiomycota</taxon>
        <taxon>Agaricomycotina</taxon>
        <taxon>Agaricomycetes</taxon>
        <taxon>Agaricomycetidae</taxon>
        <taxon>Boletales</taxon>
        <taxon>Boletineae</taxon>
        <taxon>Boletaceae</taxon>
        <taxon>Boletoideae</taxon>
        <taxon>Boletus</taxon>
    </lineage>
</organism>
<feature type="domain" description="TACO1/YebC-like N-terminal" evidence="4">
    <location>
        <begin position="35"/>
        <end position="105"/>
    </location>
</feature>
<dbReference type="InterPro" id="IPR017856">
    <property type="entry name" value="Integrase-like_N"/>
</dbReference>
<dbReference type="Gene3D" id="3.30.70.980">
    <property type="match status" value="2"/>
</dbReference>
<accession>A0AAD4C5E4</accession>
<dbReference type="FunFam" id="1.10.10.200:FF:000002">
    <property type="entry name" value="Probable transcriptional regulatory protein CLM62_37755"/>
    <property type="match status" value="1"/>
</dbReference>
<dbReference type="AlphaFoldDB" id="A0AAD4C5E4"/>
<keyword evidence="6" id="KW-1185">Reference proteome</keyword>
<reference evidence="5" key="2">
    <citation type="journal article" date="2020" name="Nat. Commun.">
        <title>Large-scale genome sequencing of mycorrhizal fungi provides insights into the early evolution of symbiotic traits.</title>
        <authorList>
            <person name="Miyauchi S."/>
            <person name="Kiss E."/>
            <person name="Kuo A."/>
            <person name="Drula E."/>
            <person name="Kohler A."/>
            <person name="Sanchez-Garcia M."/>
            <person name="Morin E."/>
            <person name="Andreopoulos B."/>
            <person name="Barry K.W."/>
            <person name="Bonito G."/>
            <person name="Buee M."/>
            <person name="Carver A."/>
            <person name="Chen C."/>
            <person name="Cichocki N."/>
            <person name="Clum A."/>
            <person name="Culley D."/>
            <person name="Crous P.W."/>
            <person name="Fauchery L."/>
            <person name="Girlanda M."/>
            <person name="Hayes R.D."/>
            <person name="Keri Z."/>
            <person name="LaButti K."/>
            <person name="Lipzen A."/>
            <person name="Lombard V."/>
            <person name="Magnuson J."/>
            <person name="Maillard F."/>
            <person name="Murat C."/>
            <person name="Nolan M."/>
            <person name="Ohm R.A."/>
            <person name="Pangilinan J."/>
            <person name="Pereira M.F."/>
            <person name="Perotto S."/>
            <person name="Peter M."/>
            <person name="Pfister S."/>
            <person name="Riley R."/>
            <person name="Sitrit Y."/>
            <person name="Stielow J.B."/>
            <person name="Szollosi G."/>
            <person name="Zifcakova L."/>
            <person name="Stursova M."/>
            <person name="Spatafora J.W."/>
            <person name="Tedersoo L."/>
            <person name="Vaario L.M."/>
            <person name="Yamada A."/>
            <person name="Yan M."/>
            <person name="Wang P."/>
            <person name="Xu J."/>
            <person name="Bruns T."/>
            <person name="Baldrian P."/>
            <person name="Vilgalys R."/>
            <person name="Dunand C."/>
            <person name="Henrissat B."/>
            <person name="Grigoriev I.V."/>
            <person name="Hibbett D."/>
            <person name="Nagy L.G."/>
            <person name="Martin F.M."/>
        </authorList>
    </citation>
    <scope>NUCLEOTIDE SEQUENCE</scope>
    <source>
        <strain evidence="5">BED1</strain>
    </source>
</reference>
<comment type="caution">
    <text evidence="5">The sequence shown here is derived from an EMBL/GenBank/DDBJ whole genome shotgun (WGS) entry which is preliminary data.</text>
</comment>